<reference evidence="2 3" key="1">
    <citation type="submission" date="2017-09" db="EMBL/GenBank/DDBJ databases">
        <title>The draft genome sequences of Marinobacter guineae M3B.</title>
        <authorList>
            <person name="Cao J."/>
        </authorList>
    </citation>
    <scope>NUCLEOTIDE SEQUENCE [LARGE SCALE GENOMIC DNA]</scope>
    <source>
        <strain evidence="2 3">M3B</strain>
    </source>
</reference>
<dbReference type="SMART" id="SM00028">
    <property type="entry name" value="TPR"/>
    <property type="match status" value="4"/>
</dbReference>
<dbReference type="Gene3D" id="1.25.40.10">
    <property type="entry name" value="Tetratricopeptide repeat domain"/>
    <property type="match status" value="5"/>
</dbReference>
<dbReference type="RefSeq" id="WP_099616596.1">
    <property type="nucleotide sequence ID" value="NZ_KZ319339.1"/>
</dbReference>
<dbReference type="OrthoDB" id="9806825at2"/>
<organism evidence="2 3">
    <name type="scientific">Marinobacter guineae</name>
    <dbReference type="NCBI Taxonomy" id="432303"/>
    <lineage>
        <taxon>Bacteria</taxon>
        <taxon>Pseudomonadati</taxon>
        <taxon>Pseudomonadota</taxon>
        <taxon>Gammaproteobacteria</taxon>
        <taxon>Pseudomonadales</taxon>
        <taxon>Marinobacteraceae</taxon>
        <taxon>Marinobacter</taxon>
    </lineage>
</organism>
<accession>A0A2G1VIG9</accession>
<name>A0A2G1VIG9_9GAMM</name>
<dbReference type="InterPro" id="IPR019734">
    <property type="entry name" value="TPR_rpt"/>
</dbReference>
<dbReference type="PROSITE" id="PS51257">
    <property type="entry name" value="PROKAR_LIPOPROTEIN"/>
    <property type="match status" value="1"/>
</dbReference>
<keyword evidence="1" id="KW-0802">TPR repeat</keyword>
<keyword evidence="3" id="KW-1185">Reference proteome</keyword>
<protein>
    <recommendedName>
        <fullName evidence="4">Tetratricopeptide repeat protein</fullName>
    </recommendedName>
</protein>
<feature type="repeat" description="TPR" evidence="1">
    <location>
        <begin position="440"/>
        <end position="473"/>
    </location>
</feature>
<dbReference type="Proteomes" id="UP000229044">
    <property type="component" value="Unassembled WGS sequence"/>
</dbReference>
<evidence type="ECO:0000313" key="3">
    <source>
        <dbReference type="Proteomes" id="UP000229044"/>
    </source>
</evidence>
<sequence>MSNRTLGKTVKGLVIAVALVMASGCQMLQSIMPSGGEEMPRVREGTLAALPAIETRQGSEGTEAGGEPSGDVSIETVMDSYKALLPLVDDPRKQVTIRHRLADLEFQRAERKMADTAVDELSGAIEAYQRLLSEYPEREGNDQIYYQLARAWELRGATPQQLEALNTLVQRYPDSEYWIEAQFRRGDLLFIDGRYQEAEQAFDEVTLASQERMADASFLVNAHYMKGWSLFKQAQYQEALFSYVEVLDLVMPDGQPVADVDQRSQTLIEDLFRVVGLSLSYLDGAETLQALFRQTGGRPYEILVYDRYSELLLEREQYSDAIDVFEVYIEDHPASPWAPRYHIRIIDTLELAGFTRTIPEREAGFVSLYGLYSDYWQSAGPESISFIEQQLDQLLPELADRQYLLAGEATDDQQADDHYRKAASYYAEFAATFPDHPRTPERLFLLGETYLELEDWPAAIAAFERVAYDYPGDQVPERAPEAGYASVLAFREYAKTWESEPVSEQMAYQELQQLNRLRFANAFPGDSRAPAVYYIALQREFDQNNWEESVNMAARLVTWQPAPPAELTTEALLLSGHSLSELTRYAEAEQDYRDALTTMAEDDERRSGVRENLAAAVYRQAEQLADAGNVEAAVSEFLRVGTAVPESVLRANAEYDAASLLITASLWDQAISVLNGFRRAFPDHELIDTVPAKLALAYRETEQWERAADELQQMVALATTPEERRENLLIAAELYDQAGNREKAIDTWRSYANSHPEPVDVYMEAANRLSELYQEEGDTEKRDYWLRKQMETVDRNPDEADDRMRYLAASASAILARDALARYDSIRLTLPLNQSMTAKTDALERAVNAYKKTASYGLSSFATEAGYQIAHIYGRLGADLMDSERPTGLSELELAQYELLLEEQAYPFEDNAIDIHEQNIRRAREGIFDEWVRRSYEALKVLLPGRYRKEEVTSGVVYGLD</sequence>
<evidence type="ECO:0000256" key="1">
    <source>
        <dbReference type="PROSITE-ProRule" id="PRU00339"/>
    </source>
</evidence>
<dbReference type="SUPFAM" id="SSF48452">
    <property type="entry name" value="TPR-like"/>
    <property type="match status" value="3"/>
</dbReference>
<dbReference type="InterPro" id="IPR011990">
    <property type="entry name" value="TPR-like_helical_dom_sf"/>
</dbReference>
<dbReference type="Pfam" id="PF13432">
    <property type="entry name" value="TPR_16"/>
    <property type="match status" value="1"/>
</dbReference>
<comment type="caution">
    <text evidence="2">The sequence shown here is derived from an EMBL/GenBank/DDBJ whole genome shotgun (WGS) entry which is preliminary data.</text>
</comment>
<dbReference type="PANTHER" id="PTHR12558:SF13">
    <property type="entry name" value="CELL DIVISION CYCLE PROTEIN 27 HOMOLOG"/>
    <property type="match status" value="1"/>
</dbReference>
<dbReference type="PROSITE" id="PS50005">
    <property type="entry name" value="TPR"/>
    <property type="match status" value="1"/>
</dbReference>
<dbReference type="EMBL" id="NTFI01000001">
    <property type="protein sequence ID" value="PHQ26514.1"/>
    <property type="molecule type" value="Genomic_DNA"/>
</dbReference>
<evidence type="ECO:0008006" key="4">
    <source>
        <dbReference type="Google" id="ProtNLM"/>
    </source>
</evidence>
<dbReference type="Pfam" id="PF13174">
    <property type="entry name" value="TPR_6"/>
    <property type="match status" value="1"/>
</dbReference>
<dbReference type="AlphaFoldDB" id="A0A2G1VIG9"/>
<proteinExistence type="predicted"/>
<gene>
    <name evidence="2" type="ORF">CLH62_02655</name>
</gene>
<dbReference type="PANTHER" id="PTHR12558">
    <property type="entry name" value="CELL DIVISION CYCLE 16,23,27"/>
    <property type="match status" value="1"/>
</dbReference>
<evidence type="ECO:0000313" key="2">
    <source>
        <dbReference type="EMBL" id="PHQ26514.1"/>
    </source>
</evidence>